<keyword evidence="3" id="KW-0285">Flavoprotein</keyword>
<dbReference type="InterPro" id="IPR016164">
    <property type="entry name" value="FAD-linked_Oxase-like_C"/>
</dbReference>
<evidence type="ECO:0000256" key="1">
    <source>
        <dbReference type="ARBA" id="ARBA00001974"/>
    </source>
</evidence>
<accession>A0A078L273</accession>
<dbReference type="SUPFAM" id="SSF56176">
    <property type="entry name" value="FAD-binding/transporter-associated domain-like"/>
    <property type="match status" value="1"/>
</dbReference>
<dbReference type="AlphaFoldDB" id="A0A078L273"/>
<evidence type="ECO:0000313" key="8">
    <source>
        <dbReference type="Proteomes" id="UP000044071"/>
    </source>
</evidence>
<dbReference type="PANTHER" id="PTHR13878">
    <property type="entry name" value="GULONOLACTONE OXIDASE"/>
    <property type="match status" value="1"/>
</dbReference>
<dbReference type="InterPro" id="IPR050432">
    <property type="entry name" value="FAD-linked_Oxidoreductases_BP"/>
</dbReference>
<dbReference type="RefSeq" id="WP_043874664.1">
    <property type="nucleotide sequence ID" value="NZ_CCVW01000003.1"/>
</dbReference>
<dbReference type="OrthoDB" id="6278354at2"/>
<dbReference type="GO" id="GO:0019139">
    <property type="term" value="F:cytokinin dehydrogenase activity"/>
    <property type="evidence" value="ECO:0007669"/>
    <property type="project" value="InterPro"/>
</dbReference>
<dbReference type="Gene3D" id="3.40.462.10">
    <property type="entry name" value="FAD-linked oxidases, C-terminal domain"/>
    <property type="match status" value="1"/>
</dbReference>
<keyword evidence="8" id="KW-1185">Reference proteome</keyword>
<proteinExistence type="inferred from homology"/>
<evidence type="ECO:0000259" key="6">
    <source>
        <dbReference type="PROSITE" id="PS51387"/>
    </source>
</evidence>
<dbReference type="InterPro" id="IPR006094">
    <property type="entry name" value="Oxid_FAD_bind_N"/>
</dbReference>
<dbReference type="Gene3D" id="3.30.43.10">
    <property type="entry name" value="Uridine Diphospho-n-acetylenolpyruvylglucosamine Reductase, domain 2"/>
    <property type="match status" value="1"/>
</dbReference>
<name>A0A078L273_9GAMM</name>
<keyword evidence="5" id="KW-0560">Oxidoreductase</keyword>
<organism evidence="7 8">
    <name type="scientific">Legionella massiliensis</name>
    <dbReference type="NCBI Taxonomy" id="1034943"/>
    <lineage>
        <taxon>Bacteria</taxon>
        <taxon>Pseudomonadati</taxon>
        <taxon>Pseudomonadota</taxon>
        <taxon>Gammaproteobacteria</taxon>
        <taxon>Legionellales</taxon>
        <taxon>Legionellaceae</taxon>
        <taxon>Legionella</taxon>
    </lineage>
</organism>
<dbReference type="GO" id="GO:0009690">
    <property type="term" value="P:cytokinin metabolic process"/>
    <property type="evidence" value="ECO:0007669"/>
    <property type="project" value="InterPro"/>
</dbReference>
<dbReference type="InterPro" id="IPR016170">
    <property type="entry name" value="Cytok_DH_C_sf"/>
</dbReference>
<sequence>MQQTLWSTQQIKQCEKESGQAMLSDEHTLVSYSRDFGKLVQSNPAAACIPQSNEKIQTILAYASQNKLPVTIRGKGLSQSGQALPVAGGLSLHLEQLNQVLDKEPEAIWVETNSSWADLLAVSLKTGQTPKVLPYNCNLSVGGVLSAAGIGASSFKFGPISAHVKALEVILANGKTEIVDEQSPLFKACLSGQGRFAVISKACIKLRPCLKQVRTFFLVYLDKASWLNDLEEIKRKADYIEAFCSPSIQGTKLVTGKRLPFAQWLFAIHASVEYENNPPEFADVFPGVHPWQIIHSQDESIHSYLHRHDPRFEVMKLTGQWDLVHPWYECFMTKSMLSENLDELLAELPIHYVSLLQVVPLANLQQTGFFMLPEVNDVYELMILNPGINPVFVPSCLQVIEALDEKFLKQGGKRYLSGYIGKNLKANYWQKHFGSLYQDWLGLKENYDKQNIFRSFLHSS</sequence>
<dbReference type="SUPFAM" id="SSF55103">
    <property type="entry name" value="FAD-linked oxidases, C-terminal domain"/>
    <property type="match status" value="1"/>
</dbReference>
<dbReference type="InterPro" id="IPR016167">
    <property type="entry name" value="FAD-bd_PCMH_sub1"/>
</dbReference>
<dbReference type="eggNOG" id="COG0277">
    <property type="taxonomic scope" value="Bacteria"/>
</dbReference>
<evidence type="ECO:0000313" key="7">
    <source>
        <dbReference type="EMBL" id="CDZ78118.1"/>
    </source>
</evidence>
<feature type="domain" description="FAD-binding PCMH-type" evidence="6">
    <location>
        <begin position="40"/>
        <end position="209"/>
    </location>
</feature>
<dbReference type="InterPro" id="IPR015345">
    <property type="entry name" value="Cytokinin_DH_FAD/cytokin-bd"/>
</dbReference>
<dbReference type="Pfam" id="PF09265">
    <property type="entry name" value="Cytokin-bind"/>
    <property type="match status" value="1"/>
</dbReference>
<reference evidence="7 8" key="1">
    <citation type="submission" date="2014-06" db="EMBL/GenBank/DDBJ databases">
        <authorList>
            <person name="Urmite Genomes Urmite Genomes"/>
        </authorList>
    </citation>
    <scope>NUCLEOTIDE SEQUENCE [LARGE SCALE GENOMIC DNA]</scope>
</reference>
<dbReference type="EMBL" id="CCSB01000003">
    <property type="protein sequence ID" value="CDZ78118.1"/>
    <property type="molecule type" value="Genomic_DNA"/>
</dbReference>
<evidence type="ECO:0000256" key="2">
    <source>
        <dbReference type="ARBA" id="ARBA00005466"/>
    </source>
</evidence>
<dbReference type="Proteomes" id="UP000044071">
    <property type="component" value="Unassembled WGS sequence"/>
</dbReference>
<dbReference type="Pfam" id="PF01565">
    <property type="entry name" value="FAD_binding_4"/>
    <property type="match status" value="1"/>
</dbReference>
<dbReference type="PROSITE" id="PS51387">
    <property type="entry name" value="FAD_PCMH"/>
    <property type="match status" value="1"/>
</dbReference>
<dbReference type="InterPro" id="IPR036318">
    <property type="entry name" value="FAD-bd_PCMH-like_sf"/>
</dbReference>
<comment type="cofactor">
    <cofactor evidence="1">
        <name>FAD</name>
        <dbReference type="ChEBI" id="CHEBI:57692"/>
    </cofactor>
</comment>
<evidence type="ECO:0000256" key="3">
    <source>
        <dbReference type="ARBA" id="ARBA00022630"/>
    </source>
</evidence>
<gene>
    <name evidence="7" type="primary">fas5_1</name>
    <name evidence="7" type="ORF">BN59_02425</name>
</gene>
<protein>
    <submittedName>
        <fullName evidence="7">Putative oxidoreductase ORF5 in fasciation locus</fullName>
    </submittedName>
</protein>
<keyword evidence="4" id="KW-0274">FAD</keyword>
<dbReference type="GO" id="GO:0071949">
    <property type="term" value="F:FAD binding"/>
    <property type="evidence" value="ECO:0007669"/>
    <property type="project" value="InterPro"/>
</dbReference>
<evidence type="ECO:0000256" key="5">
    <source>
        <dbReference type="ARBA" id="ARBA00023002"/>
    </source>
</evidence>
<dbReference type="InterPro" id="IPR016166">
    <property type="entry name" value="FAD-bd_PCMH"/>
</dbReference>
<dbReference type="InterPro" id="IPR016169">
    <property type="entry name" value="FAD-bd_PCMH_sub2"/>
</dbReference>
<dbReference type="PANTHER" id="PTHR13878:SF53">
    <property type="entry name" value="CYTOKININ DEHYDROGENASE 6"/>
    <property type="match status" value="1"/>
</dbReference>
<dbReference type="STRING" id="1034943.BN59_02425"/>
<evidence type="ECO:0000256" key="4">
    <source>
        <dbReference type="ARBA" id="ARBA00022827"/>
    </source>
</evidence>
<comment type="similarity">
    <text evidence="2">Belongs to the oxygen-dependent FAD-linked oxidoreductase family.</text>
</comment>
<dbReference type="Gene3D" id="3.30.465.10">
    <property type="match status" value="1"/>
</dbReference>